<feature type="region of interest" description="Disordered" evidence="1">
    <location>
        <begin position="22"/>
        <end position="45"/>
    </location>
</feature>
<proteinExistence type="predicted"/>
<name>A0A8X6JG60_TRICU</name>
<protein>
    <submittedName>
        <fullName evidence="2">Uncharacterized protein</fullName>
    </submittedName>
</protein>
<sequence>MMAGAALKAMLSDQKNYRVAHQVRATSPEDGRKTEGSPPPMGTTELMSSLRLISHLSTGLVRPQHLTKILNGRLYC</sequence>
<reference evidence="2" key="1">
    <citation type="submission" date="2020-07" db="EMBL/GenBank/DDBJ databases">
        <title>Multicomponent nature underlies the extraordinary mechanical properties of spider dragline silk.</title>
        <authorList>
            <person name="Kono N."/>
            <person name="Nakamura H."/>
            <person name="Mori M."/>
            <person name="Yoshida Y."/>
            <person name="Ohtoshi R."/>
            <person name="Malay A.D."/>
            <person name="Moran D.A.P."/>
            <person name="Tomita M."/>
            <person name="Numata K."/>
            <person name="Arakawa K."/>
        </authorList>
    </citation>
    <scope>NUCLEOTIDE SEQUENCE</scope>
</reference>
<evidence type="ECO:0000256" key="1">
    <source>
        <dbReference type="SAM" id="MobiDB-lite"/>
    </source>
</evidence>
<organism evidence="2 3">
    <name type="scientific">Trichonephila clavata</name>
    <name type="common">Joro spider</name>
    <name type="synonym">Nephila clavata</name>
    <dbReference type="NCBI Taxonomy" id="2740835"/>
    <lineage>
        <taxon>Eukaryota</taxon>
        <taxon>Metazoa</taxon>
        <taxon>Ecdysozoa</taxon>
        <taxon>Arthropoda</taxon>
        <taxon>Chelicerata</taxon>
        <taxon>Arachnida</taxon>
        <taxon>Araneae</taxon>
        <taxon>Araneomorphae</taxon>
        <taxon>Entelegynae</taxon>
        <taxon>Araneoidea</taxon>
        <taxon>Nephilidae</taxon>
        <taxon>Trichonephila</taxon>
    </lineage>
</organism>
<accession>A0A8X6JG60</accession>
<evidence type="ECO:0000313" key="2">
    <source>
        <dbReference type="EMBL" id="GFR05181.1"/>
    </source>
</evidence>
<dbReference type="Proteomes" id="UP000887116">
    <property type="component" value="Unassembled WGS sequence"/>
</dbReference>
<evidence type="ECO:0000313" key="3">
    <source>
        <dbReference type="Proteomes" id="UP000887116"/>
    </source>
</evidence>
<comment type="caution">
    <text evidence="2">The sequence shown here is derived from an EMBL/GenBank/DDBJ whole genome shotgun (WGS) entry which is preliminary data.</text>
</comment>
<dbReference type="EMBL" id="BMAO01025824">
    <property type="protein sequence ID" value="GFR05181.1"/>
    <property type="molecule type" value="Genomic_DNA"/>
</dbReference>
<gene>
    <name evidence="2" type="ORF">TNCT_436411</name>
</gene>
<dbReference type="AlphaFoldDB" id="A0A8X6JG60"/>
<keyword evidence="3" id="KW-1185">Reference proteome</keyword>